<organism evidence="1 2">
    <name type="scientific">Ravibacter arvi</name>
    <dbReference type="NCBI Taxonomy" id="2051041"/>
    <lineage>
        <taxon>Bacteria</taxon>
        <taxon>Pseudomonadati</taxon>
        <taxon>Bacteroidota</taxon>
        <taxon>Cytophagia</taxon>
        <taxon>Cytophagales</taxon>
        <taxon>Spirosomataceae</taxon>
        <taxon>Ravibacter</taxon>
    </lineage>
</organism>
<proteinExistence type="predicted"/>
<sequence length="257" mass="29194">MLKNDRFLKKGAKLVLWAVVFALCVGMAERKFLSQRCEEIVINFPESESAALLSETDILNQINKNGPVLGRKMDLINLAEIESSVKENVFVRNCEASKDFSGNLIINLDLHSPVARWVDTPGSGGEWKKARGFYISEDGHYSALSNRYTMHVPLISGEYIRKLGRLDQEKGKDYLAFIRYIRNDPFWHAQISQIMVDHSGEISLLTTLGDQVIEFGPPVNTGVKLKKLKVFYDRVLSSDWNSYSKINVKFQDQVVCE</sequence>
<evidence type="ECO:0008006" key="3">
    <source>
        <dbReference type="Google" id="ProtNLM"/>
    </source>
</evidence>
<reference evidence="2" key="1">
    <citation type="journal article" date="2019" name="Int. J. Syst. Evol. Microbiol.">
        <title>The Global Catalogue of Microorganisms (GCM) 10K type strain sequencing project: providing services to taxonomists for standard genome sequencing and annotation.</title>
        <authorList>
            <consortium name="The Broad Institute Genomics Platform"/>
            <consortium name="The Broad Institute Genome Sequencing Center for Infectious Disease"/>
            <person name="Wu L."/>
            <person name="Ma J."/>
        </authorList>
    </citation>
    <scope>NUCLEOTIDE SEQUENCE [LARGE SCALE GENOMIC DNA]</scope>
    <source>
        <strain evidence="2">JCM 31920</strain>
    </source>
</reference>
<protein>
    <recommendedName>
        <fullName evidence="3">Cell division protein FtsQ</fullName>
    </recommendedName>
</protein>
<dbReference type="EMBL" id="BAABEY010000012">
    <property type="protein sequence ID" value="GAA4435450.1"/>
    <property type="molecule type" value="Genomic_DNA"/>
</dbReference>
<dbReference type="Proteomes" id="UP001501508">
    <property type="component" value="Unassembled WGS sequence"/>
</dbReference>
<dbReference type="RefSeq" id="WP_345027275.1">
    <property type="nucleotide sequence ID" value="NZ_BAABEY010000012.1"/>
</dbReference>
<evidence type="ECO:0000313" key="1">
    <source>
        <dbReference type="EMBL" id="GAA4435450.1"/>
    </source>
</evidence>
<name>A0ABP8LTY8_9BACT</name>
<comment type="caution">
    <text evidence="1">The sequence shown here is derived from an EMBL/GenBank/DDBJ whole genome shotgun (WGS) entry which is preliminary data.</text>
</comment>
<accession>A0ABP8LTY8</accession>
<keyword evidence="2" id="KW-1185">Reference proteome</keyword>
<evidence type="ECO:0000313" key="2">
    <source>
        <dbReference type="Proteomes" id="UP001501508"/>
    </source>
</evidence>
<gene>
    <name evidence="1" type="ORF">GCM10023091_11890</name>
</gene>